<evidence type="ECO:0000256" key="6">
    <source>
        <dbReference type="ARBA" id="ARBA00023136"/>
    </source>
</evidence>
<evidence type="ECO:0000313" key="10">
    <source>
        <dbReference type="EMBL" id="SHH26747.1"/>
    </source>
</evidence>
<dbReference type="InterPro" id="IPR003439">
    <property type="entry name" value="ABC_transporter-like_ATP-bd"/>
</dbReference>
<dbReference type="AlphaFoldDB" id="A0A1M5RKC3"/>
<dbReference type="SUPFAM" id="SSF52540">
    <property type="entry name" value="P-loop containing nucleoside triphosphate hydrolases"/>
    <property type="match status" value="1"/>
</dbReference>
<dbReference type="Pfam" id="PF00005">
    <property type="entry name" value="ABC_tran"/>
    <property type="match status" value="1"/>
</dbReference>
<dbReference type="Gene3D" id="1.20.1560.10">
    <property type="entry name" value="ABC transporter type 1, transmembrane domain"/>
    <property type="match status" value="1"/>
</dbReference>
<dbReference type="InterPro" id="IPR003593">
    <property type="entry name" value="AAA+_ATPase"/>
</dbReference>
<evidence type="ECO:0000256" key="7">
    <source>
        <dbReference type="SAM" id="Phobius"/>
    </source>
</evidence>
<feature type="transmembrane region" description="Helical" evidence="7">
    <location>
        <begin position="28"/>
        <end position="50"/>
    </location>
</feature>
<dbReference type="SMART" id="SM00382">
    <property type="entry name" value="AAA"/>
    <property type="match status" value="1"/>
</dbReference>
<evidence type="ECO:0000256" key="5">
    <source>
        <dbReference type="ARBA" id="ARBA00022989"/>
    </source>
</evidence>
<comment type="subcellular location">
    <subcellularLocation>
        <location evidence="1">Cell membrane</location>
        <topology evidence="1">Multi-pass membrane protein</topology>
    </subcellularLocation>
</comment>
<feature type="transmembrane region" description="Helical" evidence="7">
    <location>
        <begin position="163"/>
        <end position="183"/>
    </location>
</feature>
<dbReference type="PROSITE" id="PS50929">
    <property type="entry name" value="ABC_TM1F"/>
    <property type="match status" value="1"/>
</dbReference>
<dbReference type="GO" id="GO:0016887">
    <property type="term" value="F:ATP hydrolysis activity"/>
    <property type="evidence" value="ECO:0007669"/>
    <property type="project" value="InterPro"/>
</dbReference>
<dbReference type="GO" id="GO:0015421">
    <property type="term" value="F:ABC-type oligopeptide transporter activity"/>
    <property type="evidence" value="ECO:0007669"/>
    <property type="project" value="TreeGrafter"/>
</dbReference>
<feature type="transmembrane region" description="Helical" evidence="7">
    <location>
        <begin position="253"/>
        <end position="272"/>
    </location>
</feature>
<gene>
    <name evidence="10" type="ORF">SAMN05444148_1614</name>
</gene>
<dbReference type="PROSITE" id="PS50893">
    <property type="entry name" value="ABC_TRANSPORTER_2"/>
    <property type="match status" value="1"/>
</dbReference>
<feature type="domain" description="ABC transporter" evidence="8">
    <location>
        <begin position="339"/>
        <end position="553"/>
    </location>
</feature>
<protein>
    <submittedName>
        <fullName evidence="10">ABC-type bacteriocin/lantibiotic exporter, contains an N-terminal double-glycine peptidase domain</fullName>
    </submittedName>
</protein>
<dbReference type="InterPro" id="IPR011527">
    <property type="entry name" value="ABC1_TM_dom"/>
</dbReference>
<evidence type="ECO:0000259" key="8">
    <source>
        <dbReference type="PROSITE" id="PS50893"/>
    </source>
</evidence>
<feature type="transmembrane region" description="Helical" evidence="7">
    <location>
        <begin position="62"/>
        <end position="82"/>
    </location>
</feature>
<reference evidence="11" key="1">
    <citation type="submission" date="2016-11" db="EMBL/GenBank/DDBJ databases">
        <authorList>
            <person name="Varghese N."/>
            <person name="Submissions S."/>
        </authorList>
    </citation>
    <scope>NUCLEOTIDE SEQUENCE [LARGE SCALE GENOMIC DNA]</scope>
    <source>
        <strain evidence="11">DSM 25330</strain>
    </source>
</reference>
<keyword evidence="3" id="KW-0547">Nucleotide-binding</keyword>
<dbReference type="OrthoDB" id="311344at2"/>
<dbReference type="Proteomes" id="UP000184522">
    <property type="component" value="Unassembled WGS sequence"/>
</dbReference>
<feature type="transmembrane region" description="Helical" evidence="7">
    <location>
        <begin position="139"/>
        <end position="157"/>
    </location>
</feature>
<dbReference type="GO" id="GO:0005886">
    <property type="term" value="C:plasma membrane"/>
    <property type="evidence" value="ECO:0007669"/>
    <property type="project" value="UniProtKB-SubCell"/>
</dbReference>
<dbReference type="PANTHER" id="PTHR43394">
    <property type="entry name" value="ATP-DEPENDENT PERMEASE MDL1, MITOCHONDRIAL"/>
    <property type="match status" value="1"/>
</dbReference>
<dbReference type="InterPro" id="IPR025662">
    <property type="entry name" value="Sigma_54_int_dom_ATP-bd_1"/>
</dbReference>
<keyword evidence="5 7" id="KW-1133">Transmembrane helix</keyword>
<name>A0A1M5RKC3_9FLAO</name>
<dbReference type="SUPFAM" id="SSF90123">
    <property type="entry name" value="ABC transporter transmembrane region"/>
    <property type="match status" value="1"/>
</dbReference>
<evidence type="ECO:0000256" key="1">
    <source>
        <dbReference type="ARBA" id="ARBA00004651"/>
    </source>
</evidence>
<keyword evidence="4" id="KW-0067">ATP-binding</keyword>
<keyword evidence="11" id="KW-1185">Reference proteome</keyword>
<dbReference type="PROSITE" id="PS00675">
    <property type="entry name" value="SIGMA54_INTERACT_1"/>
    <property type="match status" value="1"/>
</dbReference>
<evidence type="ECO:0000259" key="9">
    <source>
        <dbReference type="PROSITE" id="PS50929"/>
    </source>
</evidence>
<dbReference type="RefSeq" id="WP_073085311.1">
    <property type="nucleotide sequence ID" value="NZ_FQWS01000002.1"/>
</dbReference>
<keyword evidence="6 7" id="KW-0472">Membrane</keyword>
<dbReference type="InterPro" id="IPR036640">
    <property type="entry name" value="ABC1_TM_sf"/>
</dbReference>
<evidence type="ECO:0000256" key="3">
    <source>
        <dbReference type="ARBA" id="ARBA00022741"/>
    </source>
</evidence>
<evidence type="ECO:0000256" key="4">
    <source>
        <dbReference type="ARBA" id="ARBA00022840"/>
    </source>
</evidence>
<accession>A0A1M5RKC3</accession>
<sequence length="553" mass="62601">MLQEKPLLTPWQRFIGLLKLEKKDLFQVIYYAVFSGLIGLTLPLGIQAIINLIQGAQVSTSWIVLVSLVTIGVAFVGILQLMQMRIIETIQQRLFMRASFEFTYRFPKIRMDELHNYYPPELANRFFDVLTVQKGLAKLLIDVPTAVLQIVFALVLLSFYHPFFIAFGVLLIALIYIVFKYTIQRGMDTSLKESKKKYIVAHWIQEVARAIMSFKISGKTSLAIDKNDKLVEDYLIARESHFKILIIQFIQMIGFKVLVTAGLLLIGGLLVLNQEMNIGQFVAAEIIILLVIGSVEKLILGLESFYDVLTSLEKMGQVVDKKIESQDGEEVRVDKDFNIELEKVSYVVPDRSLPILNDVSLKINSKSRILVKGESGSGKSTLIRILSGIFRPTTGRIFLNDTAVNNLKLNSYRAHLGLVLSDETPFEGSIRENLTLGDESITQQKIEEILSIVGLVDFLKETELGLNTVIYPEGRQIPFTVTKKIMLARAILKKPNMMILEEPLEHFEAQETKRIIKYLTDASHPWSLIVVSFNPEWSDSCTQILNLSKGQIV</sequence>
<dbReference type="GO" id="GO:0005524">
    <property type="term" value="F:ATP binding"/>
    <property type="evidence" value="ECO:0007669"/>
    <property type="project" value="UniProtKB-KW"/>
</dbReference>
<dbReference type="Pfam" id="PF00664">
    <property type="entry name" value="ABC_membrane"/>
    <property type="match status" value="1"/>
</dbReference>
<organism evidence="10 11">
    <name type="scientific">Winogradskyella jejuensis</name>
    <dbReference type="NCBI Taxonomy" id="1089305"/>
    <lineage>
        <taxon>Bacteria</taxon>
        <taxon>Pseudomonadati</taxon>
        <taxon>Bacteroidota</taxon>
        <taxon>Flavobacteriia</taxon>
        <taxon>Flavobacteriales</taxon>
        <taxon>Flavobacteriaceae</taxon>
        <taxon>Winogradskyella</taxon>
    </lineage>
</organism>
<dbReference type="STRING" id="1089305.SAMN05444148_1614"/>
<feature type="domain" description="ABC transmembrane type-1" evidence="9">
    <location>
        <begin position="32"/>
        <end position="307"/>
    </location>
</feature>
<dbReference type="EMBL" id="FQWS01000002">
    <property type="protein sequence ID" value="SHH26747.1"/>
    <property type="molecule type" value="Genomic_DNA"/>
</dbReference>
<keyword evidence="2 7" id="KW-0812">Transmembrane</keyword>
<proteinExistence type="predicted"/>
<evidence type="ECO:0000256" key="2">
    <source>
        <dbReference type="ARBA" id="ARBA00022692"/>
    </source>
</evidence>
<dbReference type="PANTHER" id="PTHR43394:SF4">
    <property type="entry name" value="TOXIN SECRETION ABC TRANSPORTER ATP-BINDING PROTEIN"/>
    <property type="match status" value="1"/>
</dbReference>
<dbReference type="InterPro" id="IPR027417">
    <property type="entry name" value="P-loop_NTPase"/>
</dbReference>
<evidence type="ECO:0000313" key="11">
    <source>
        <dbReference type="Proteomes" id="UP000184522"/>
    </source>
</evidence>
<dbReference type="InterPro" id="IPR039421">
    <property type="entry name" value="Type_1_exporter"/>
</dbReference>
<dbReference type="Gene3D" id="3.40.50.300">
    <property type="entry name" value="P-loop containing nucleotide triphosphate hydrolases"/>
    <property type="match status" value="1"/>
</dbReference>